<evidence type="ECO:0000256" key="1">
    <source>
        <dbReference type="SAM" id="Phobius"/>
    </source>
</evidence>
<dbReference type="PANTHER" id="PTHR34220">
    <property type="entry name" value="SENSOR HISTIDINE KINASE YPDA"/>
    <property type="match status" value="1"/>
</dbReference>
<keyword evidence="1" id="KW-0472">Membrane</keyword>
<dbReference type="InterPro" id="IPR010559">
    <property type="entry name" value="Sig_transdc_His_kin_internal"/>
</dbReference>
<feature type="transmembrane region" description="Helical" evidence="1">
    <location>
        <begin position="110"/>
        <end position="131"/>
    </location>
</feature>
<proteinExistence type="predicted"/>
<keyword evidence="1" id="KW-0812">Transmembrane</keyword>
<dbReference type="AlphaFoldDB" id="A0A6I6K654"/>
<feature type="transmembrane region" description="Helical" evidence="1">
    <location>
        <begin position="45"/>
        <end position="68"/>
    </location>
</feature>
<keyword evidence="1" id="KW-1133">Transmembrane helix</keyword>
<dbReference type="Gene3D" id="3.30.565.10">
    <property type="entry name" value="Histidine kinase-like ATPase, C-terminal domain"/>
    <property type="match status" value="1"/>
</dbReference>
<reference evidence="3 4" key="1">
    <citation type="submission" date="2019-11" db="EMBL/GenBank/DDBJ databases">
        <authorList>
            <person name="Zheng R.K."/>
            <person name="Sun C.M."/>
        </authorList>
    </citation>
    <scope>NUCLEOTIDE SEQUENCE [LARGE SCALE GENOMIC DNA]</scope>
    <source>
        <strain evidence="3 4">WC007</strain>
    </source>
</reference>
<dbReference type="RefSeq" id="WP_158868627.1">
    <property type="nucleotide sequence ID" value="NZ_CP046401.1"/>
</dbReference>
<evidence type="ECO:0000313" key="4">
    <source>
        <dbReference type="Proteomes" id="UP000428260"/>
    </source>
</evidence>
<dbReference type="GO" id="GO:0000155">
    <property type="term" value="F:phosphorelay sensor kinase activity"/>
    <property type="evidence" value="ECO:0007669"/>
    <property type="project" value="InterPro"/>
</dbReference>
<protein>
    <recommendedName>
        <fullName evidence="2">Signal transduction histidine kinase internal region domain-containing protein</fullName>
    </recommendedName>
</protein>
<dbReference type="InterPro" id="IPR036890">
    <property type="entry name" value="HATPase_C_sf"/>
</dbReference>
<evidence type="ECO:0000259" key="2">
    <source>
        <dbReference type="Pfam" id="PF06580"/>
    </source>
</evidence>
<dbReference type="GO" id="GO:0016020">
    <property type="term" value="C:membrane"/>
    <property type="evidence" value="ECO:0007669"/>
    <property type="project" value="InterPro"/>
</dbReference>
<sequence>MKKSFVVIFHLLFWVFLYFAFWYVLRLMPYISRLAEFYPFPGDIFLLGYCGILILSLILPFYFGYFITPRLFNKNSRKRAIALTVVFSVVYPVAGSVFDDGFVKGILLQTFFLFAILNGFLVLGISFRSLFEWIKQKQIQQILEKQNIKSELALMKTQLNPHFLFNTIHNIDALIPDDPEKASLSLIKLSEIMRYMIYESNSENVDLKDELEYIHNYIELEKLRMRSPELLTFKVEGSSNEKQVAPMLFIPFIENIFKHTADLNPDSGISIFFSIQSELIHFSCSNPVENEKTEKDETHGIGLNTVKKRLELIYPGKHKLTISKNKSNFKVDLDLFL</sequence>
<accession>A0A6I6K654</accession>
<feature type="transmembrane region" description="Helical" evidence="1">
    <location>
        <begin position="80"/>
        <end position="98"/>
    </location>
</feature>
<evidence type="ECO:0000313" key="3">
    <source>
        <dbReference type="EMBL" id="QGY45484.1"/>
    </source>
</evidence>
<dbReference type="PANTHER" id="PTHR34220:SF7">
    <property type="entry name" value="SENSOR HISTIDINE KINASE YPDA"/>
    <property type="match status" value="1"/>
</dbReference>
<keyword evidence="4" id="KW-1185">Reference proteome</keyword>
<feature type="transmembrane region" description="Helical" evidence="1">
    <location>
        <begin position="7"/>
        <end position="25"/>
    </location>
</feature>
<dbReference type="Proteomes" id="UP000428260">
    <property type="component" value="Chromosome"/>
</dbReference>
<dbReference type="InterPro" id="IPR050640">
    <property type="entry name" value="Bact_2-comp_sensor_kinase"/>
</dbReference>
<gene>
    <name evidence="3" type="ORF">GM418_17950</name>
</gene>
<name>A0A6I6K654_9BACT</name>
<dbReference type="EMBL" id="CP046401">
    <property type="protein sequence ID" value="QGY45484.1"/>
    <property type="molecule type" value="Genomic_DNA"/>
</dbReference>
<organism evidence="3 4">
    <name type="scientific">Maribellus comscasis</name>
    <dbReference type="NCBI Taxonomy" id="2681766"/>
    <lineage>
        <taxon>Bacteria</taxon>
        <taxon>Pseudomonadati</taxon>
        <taxon>Bacteroidota</taxon>
        <taxon>Bacteroidia</taxon>
        <taxon>Marinilabiliales</taxon>
        <taxon>Prolixibacteraceae</taxon>
        <taxon>Maribellus</taxon>
    </lineage>
</organism>
<dbReference type="Pfam" id="PF06580">
    <property type="entry name" value="His_kinase"/>
    <property type="match status" value="1"/>
</dbReference>
<feature type="domain" description="Signal transduction histidine kinase internal region" evidence="2">
    <location>
        <begin position="151"/>
        <end position="226"/>
    </location>
</feature>
<dbReference type="KEGG" id="mcos:GM418_17950"/>